<reference evidence="1 2" key="2">
    <citation type="submission" date="2009-02" db="EMBL/GenBank/DDBJ databases">
        <title>Draft genome sequence of Clostridium methylpentosum (DSM 5476).</title>
        <authorList>
            <person name="Sudarsanam P."/>
            <person name="Ley R."/>
            <person name="Guruge J."/>
            <person name="Turnbaugh P.J."/>
            <person name="Mahowald M."/>
            <person name="Liep D."/>
            <person name="Gordon J."/>
        </authorList>
    </citation>
    <scope>NUCLEOTIDE SEQUENCE [LARGE SCALE GENOMIC DNA]</scope>
    <source>
        <strain evidence="1 2">DSM 5476</strain>
    </source>
</reference>
<proteinExistence type="predicted"/>
<protein>
    <submittedName>
        <fullName evidence="1">Uncharacterized protein</fullName>
    </submittedName>
</protein>
<comment type="caution">
    <text evidence="1">The sequence shown here is derived from an EMBL/GenBank/DDBJ whole genome shotgun (WGS) entry which is preliminary data.</text>
</comment>
<accession>C0E8F5</accession>
<sequence length="55" mass="6549">MHSEKISLFDKILTDNYYRPAIKNLQCSFSNNKARFFIIFYPFRRGHAGQFGFVL</sequence>
<dbReference type="AlphaFoldDB" id="C0E8F5"/>
<dbReference type="STRING" id="537013.CLOSTMETH_00101"/>
<gene>
    <name evidence="1" type="ORF">CLOSTMETH_00101</name>
</gene>
<evidence type="ECO:0000313" key="1">
    <source>
        <dbReference type="EMBL" id="EEG32268.1"/>
    </source>
</evidence>
<keyword evidence="2" id="KW-1185">Reference proteome</keyword>
<dbReference type="Proteomes" id="UP000003340">
    <property type="component" value="Unassembled WGS sequence"/>
</dbReference>
<organism evidence="1 2">
    <name type="scientific">[Clostridium] methylpentosum DSM 5476</name>
    <dbReference type="NCBI Taxonomy" id="537013"/>
    <lineage>
        <taxon>Bacteria</taxon>
        <taxon>Bacillati</taxon>
        <taxon>Bacillota</taxon>
        <taxon>Clostridia</taxon>
        <taxon>Eubacteriales</taxon>
        <taxon>Oscillospiraceae</taxon>
        <taxon>Oscillospiraceae incertae sedis</taxon>
    </lineage>
</organism>
<reference evidence="1 2" key="1">
    <citation type="submission" date="2009-01" db="EMBL/GenBank/DDBJ databases">
        <authorList>
            <person name="Fulton L."/>
            <person name="Clifton S."/>
            <person name="Fulton B."/>
            <person name="Xu J."/>
            <person name="Minx P."/>
            <person name="Pepin K.H."/>
            <person name="Johnson M."/>
            <person name="Bhonagiri V."/>
            <person name="Nash W.E."/>
            <person name="Mardis E.R."/>
            <person name="Wilson R.K."/>
        </authorList>
    </citation>
    <scope>NUCLEOTIDE SEQUENCE [LARGE SCALE GENOMIC DNA]</scope>
    <source>
        <strain evidence="1 2">DSM 5476</strain>
    </source>
</reference>
<evidence type="ECO:0000313" key="2">
    <source>
        <dbReference type="Proteomes" id="UP000003340"/>
    </source>
</evidence>
<dbReference type="EMBL" id="ACEC01000003">
    <property type="protein sequence ID" value="EEG32268.1"/>
    <property type="molecule type" value="Genomic_DNA"/>
</dbReference>
<name>C0E8F5_9FIRM</name>
<dbReference type="HOGENOM" id="CLU_3024015_0_0_9"/>